<sequence length="441" mass="48484">MAALEEAISPGRALEIVGGGTDSLSEEAVHEHLRDSAVTIIRHEQLMMRHLGKDLDTSDPLLFFLYQVHGARADPEAIIDVGIFSSKPFLSLAFWDSIYYALILTICELEESTKDFHSQGVLHNHGNTGNTLGQPYLVDDFRRLLTTTWRLLTHPGLLSTLETAVRYQHLAETYRNLDIDHDFRQTYLEIWSQHSSAEKAEMLLHTPGMIDVLRLPLPQIHSHLQQICVEKNFLACLEELDPSAPTSSPPPLLADGNPCHCLPSCTCRIVCQFEIHACDSSGSGTSGSSGANTRTSDTSSSDNSFRLPPPPSPRLGGRIYPLDCSGPSDHGSAGAGGAWVCDFSGTVCGFAASEGREDCGFFFFWCWWAEEDECFWLGEEEGFGDGDGEEDSSASTLKDPNSESAEVSKAMPENPTWDVDLRSTCTARMNGSDAFLEFLRI</sequence>
<feature type="compositionally biased region" description="Acidic residues" evidence="1">
    <location>
        <begin position="379"/>
        <end position="392"/>
    </location>
</feature>
<organism evidence="2 3">
    <name type="scientific">Sphaerulina musiva (strain SO2202)</name>
    <name type="common">Poplar stem canker fungus</name>
    <name type="synonym">Septoria musiva</name>
    <dbReference type="NCBI Taxonomy" id="692275"/>
    <lineage>
        <taxon>Eukaryota</taxon>
        <taxon>Fungi</taxon>
        <taxon>Dikarya</taxon>
        <taxon>Ascomycota</taxon>
        <taxon>Pezizomycotina</taxon>
        <taxon>Dothideomycetes</taxon>
        <taxon>Dothideomycetidae</taxon>
        <taxon>Mycosphaerellales</taxon>
        <taxon>Mycosphaerellaceae</taxon>
        <taxon>Sphaerulina</taxon>
    </lineage>
</organism>
<feature type="compositionally biased region" description="Polar residues" evidence="1">
    <location>
        <begin position="393"/>
        <end position="405"/>
    </location>
</feature>
<dbReference type="STRING" id="692275.N1QGQ9"/>
<evidence type="ECO:0000313" key="2">
    <source>
        <dbReference type="EMBL" id="EMF16365.1"/>
    </source>
</evidence>
<dbReference type="EMBL" id="KB456260">
    <property type="protein sequence ID" value="EMF16365.1"/>
    <property type="molecule type" value="Genomic_DNA"/>
</dbReference>
<dbReference type="HOGENOM" id="CLU_621372_0_0_1"/>
<evidence type="ECO:0000256" key="1">
    <source>
        <dbReference type="SAM" id="MobiDB-lite"/>
    </source>
</evidence>
<keyword evidence="3" id="KW-1185">Reference proteome</keyword>
<feature type="region of interest" description="Disordered" evidence="1">
    <location>
        <begin position="280"/>
        <end position="314"/>
    </location>
</feature>
<gene>
    <name evidence="2" type="ORF">SEPMUDRAFT_112417</name>
</gene>
<dbReference type="OrthoDB" id="3644924at2759"/>
<accession>N1QGQ9</accession>
<proteinExistence type="predicted"/>
<protein>
    <submittedName>
        <fullName evidence="2">Uncharacterized protein</fullName>
    </submittedName>
</protein>
<name>N1QGQ9_SPHMS</name>
<dbReference type="Proteomes" id="UP000016931">
    <property type="component" value="Unassembled WGS sequence"/>
</dbReference>
<dbReference type="GeneID" id="27898113"/>
<reference evidence="2 3" key="1">
    <citation type="journal article" date="2012" name="PLoS Pathog.">
        <title>Diverse lifestyles and strategies of plant pathogenesis encoded in the genomes of eighteen Dothideomycetes fungi.</title>
        <authorList>
            <person name="Ohm R.A."/>
            <person name="Feau N."/>
            <person name="Henrissat B."/>
            <person name="Schoch C.L."/>
            <person name="Horwitz B.A."/>
            <person name="Barry K.W."/>
            <person name="Condon B.J."/>
            <person name="Copeland A.C."/>
            <person name="Dhillon B."/>
            <person name="Glaser F."/>
            <person name="Hesse C.N."/>
            <person name="Kosti I."/>
            <person name="LaButti K."/>
            <person name="Lindquist E.A."/>
            <person name="Lucas S."/>
            <person name="Salamov A.A."/>
            <person name="Bradshaw R.E."/>
            <person name="Ciuffetti L."/>
            <person name="Hamelin R.C."/>
            <person name="Kema G.H.J."/>
            <person name="Lawrence C."/>
            <person name="Scott J.A."/>
            <person name="Spatafora J.W."/>
            <person name="Turgeon B.G."/>
            <person name="de Wit P.J.G.M."/>
            <person name="Zhong S."/>
            <person name="Goodwin S.B."/>
            <person name="Grigoriev I.V."/>
        </authorList>
    </citation>
    <scope>NUCLEOTIDE SEQUENCE [LARGE SCALE GENOMIC DNA]</scope>
    <source>
        <strain evidence="2 3">SO2202</strain>
    </source>
</reference>
<feature type="region of interest" description="Disordered" evidence="1">
    <location>
        <begin position="379"/>
        <end position="416"/>
    </location>
</feature>
<dbReference type="RefSeq" id="XP_016764486.1">
    <property type="nucleotide sequence ID" value="XM_016900976.1"/>
</dbReference>
<dbReference type="AlphaFoldDB" id="N1QGQ9"/>
<feature type="compositionally biased region" description="Low complexity" evidence="1">
    <location>
        <begin position="280"/>
        <end position="306"/>
    </location>
</feature>
<evidence type="ECO:0000313" key="3">
    <source>
        <dbReference type="Proteomes" id="UP000016931"/>
    </source>
</evidence>